<accession>A0AA39NZC5</accession>
<feature type="domain" description="CxC2-like cysteine cluster KDZ transposase-associated" evidence="1">
    <location>
        <begin position="41"/>
        <end position="146"/>
    </location>
</feature>
<evidence type="ECO:0000313" key="2">
    <source>
        <dbReference type="EMBL" id="KAK0474669.1"/>
    </source>
</evidence>
<proteinExistence type="predicted"/>
<name>A0AA39NZC5_9AGAR</name>
<keyword evidence="3" id="KW-1185">Reference proteome</keyword>
<dbReference type="Pfam" id="PF18803">
    <property type="entry name" value="CxC2"/>
    <property type="match status" value="1"/>
</dbReference>
<organism evidence="2 3">
    <name type="scientific">Armillaria luteobubalina</name>
    <dbReference type="NCBI Taxonomy" id="153913"/>
    <lineage>
        <taxon>Eukaryota</taxon>
        <taxon>Fungi</taxon>
        <taxon>Dikarya</taxon>
        <taxon>Basidiomycota</taxon>
        <taxon>Agaricomycotina</taxon>
        <taxon>Agaricomycetes</taxon>
        <taxon>Agaricomycetidae</taxon>
        <taxon>Agaricales</taxon>
        <taxon>Marasmiineae</taxon>
        <taxon>Physalacriaceae</taxon>
        <taxon>Armillaria</taxon>
    </lineage>
</organism>
<comment type="caution">
    <text evidence="2">The sequence shown here is derived from an EMBL/GenBank/DDBJ whole genome shotgun (WGS) entry which is preliminary data.</text>
</comment>
<sequence length="216" mass="24894">RCKDCFLNDLVCMPCCVHRHRWNPFHHIERWTGLYFTATALKAIGLCIQLNHQSLKCPVPIPCHVKLRILHTTGIHDVAIDYCGCERQIPQHIQLLRCGWYPASQQVVKTCATFRLLEMFHLLSLVSKTTTYNFCRMLERMSDNMGLNTRPSHRAALMCMLIQWQHLRLLKRGRWAHDVTGPEGTKPSKPAVLCPSCPRPGINLPSDWDQVPPHLK</sequence>
<dbReference type="AlphaFoldDB" id="A0AA39NZC5"/>
<reference evidence="2" key="1">
    <citation type="submission" date="2023-06" db="EMBL/GenBank/DDBJ databases">
        <authorList>
            <consortium name="Lawrence Berkeley National Laboratory"/>
            <person name="Ahrendt S."/>
            <person name="Sahu N."/>
            <person name="Indic B."/>
            <person name="Wong-Bajracharya J."/>
            <person name="Merenyi Z."/>
            <person name="Ke H.-M."/>
            <person name="Monk M."/>
            <person name="Kocsube S."/>
            <person name="Drula E."/>
            <person name="Lipzen A."/>
            <person name="Balint B."/>
            <person name="Henrissat B."/>
            <person name="Andreopoulos B."/>
            <person name="Martin F.M."/>
            <person name="Harder C.B."/>
            <person name="Rigling D."/>
            <person name="Ford K.L."/>
            <person name="Foster G.D."/>
            <person name="Pangilinan J."/>
            <person name="Papanicolaou A."/>
            <person name="Barry K."/>
            <person name="LaButti K."/>
            <person name="Viragh M."/>
            <person name="Koriabine M."/>
            <person name="Yan M."/>
            <person name="Riley R."/>
            <person name="Champramary S."/>
            <person name="Plett K.L."/>
            <person name="Tsai I.J."/>
            <person name="Slot J."/>
            <person name="Sipos G."/>
            <person name="Plett J."/>
            <person name="Nagy L.G."/>
            <person name="Grigoriev I.V."/>
        </authorList>
    </citation>
    <scope>NUCLEOTIDE SEQUENCE</scope>
    <source>
        <strain evidence="2">HWK02</strain>
    </source>
</reference>
<evidence type="ECO:0000313" key="3">
    <source>
        <dbReference type="Proteomes" id="UP001175228"/>
    </source>
</evidence>
<dbReference type="InterPro" id="IPR041457">
    <property type="entry name" value="CxC2_KDZ-assoc"/>
</dbReference>
<dbReference type="Proteomes" id="UP001175228">
    <property type="component" value="Unassembled WGS sequence"/>
</dbReference>
<dbReference type="EMBL" id="JAUEPU010000166">
    <property type="protein sequence ID" value="KAK0474669.1"/>
    <property type="molecule type" value="Genomic_DNA"/>
</dbReference>
<protein>
    <recommendedName>
        <fullName evidence="1">CxC2-like cysteine cluster KDZ transposase-associated domain-containing protein</fullName>
    </recommendedName>
</protein>
<feature type="non-terminal residue" evidence="2">
    <location>
        <position position="1"/>
    </location>
</feature>
<evidence type="ECO:0000259" key="1">
    <source>
        <dbReference type="Pfam" id="PF18803"/>
    </source>
</evidence>
<gene>
    <name evidence="2" type="ORF">EDD18DRAFT_1090498</name>
</gene>